<comment type="similarity">
    <text evidence="1">Belongs to the HpcH/HpaI aldolase family.</text>
</comment>
<evidence type="ECO:0000256" key="2">
    <source>
        <dbReference type="ARBA" id="ARBA00022723"/>
    </source>
</evidence>
<sequence>MRLTSDDFRAYFAAGNKAVNGWCCIPSMVTAEIVARSGFDMLTVDMQHGLIDYQVALAMLQAMSASPAPKFVRIPWNEPGIAMKMLDAGATGIVCPMVNTPDQARALVSATRYAPLGTRSYGPTRAGSLHPDYVARSGGLVQVFAMIETAQALAHRDAIMQVEGLSGVYVGPADLGLSLGHEPTLQPDAPEVLEAIGAILTSARQAGLMAGIHCGSGAMVANMLHQGFDFASLSTDTGMFTRALAASLAEARTRPETT</sequence>
<evidence type="ECO:0000313" key="5">
    <source>
        <dbReference type="EMBL" id="WCR09512.1"/>
    </source>
</evidence>
<dbReference type="InterPro" id="IPR015813">
    <property type="entry name" value="Pyrv/PenolPyrv_kinase-like_dom"/>
</dbReference>
<evidence type="ECO:0000256" key="3">
    <source>
        <dbReference type="ARBA" id="ARBA00023239"/>
    </source>
</evidence>
<dbReference type="SUPFAM" id="SSF51621">
    <property type="entry name" value="Phosphoenolpyruvate/pyruvate domain"/>
    <property type="match status" value="1"/>
</dbReference>
<dbReference type="Proteomes" id="UP001218412">
    <property type="component" value="Chromosome"/>
</dbReference>
<evidence type="ECO:0000256" key="1">
    <source>
        <dbReference type="ARBA" id="ARBA00005568"/>
    </source>
</evidence>
<dbReference type="RefSeq" id="WP_272857621.1">
    <property type="nucleotide sequence ID" value="NZ_CP067134.1"/>
</dbReference>
<organism evidence="5 6">
    <name type="scientific">Paracoccus stylophorae</name>
    <dbReference type="NCBI Taxonomy" id="659350"/>
    <lineage>
        <taxon>Bacteria</taxon>
        <taxon>Pseudomonadati</taxon>
        <taxon>Pseudomonadota</taxon>
        <taxon>Alphaproteobacteria</taxon>
        <taxon>Rhodobacterales</taxon>
        <taxon>Paracoccaceae</taxon>
        <taxon>Paracoccus</taxon>
    </lineage>
</organism>
<keyword evidence="2" id="KW-0479">Metal-binding</keyword>
<feature type="domain" description="HpcH/HpaI aldolase/citrate lyase" evidence="4">
    <location>
        <begin position="30"/>
        <end position="242"/>
    </location>
</feature>
<proteinExistence type="inferred from homology"/>
<dbReference type="Pfam" id="PF03328">
    <property type="entry name" value="HpcH_HpaI"/>
    <property type="match status" value="1"/>
</dbReference>
<evidence type="ECO:0000313" key="6">
    <source>
        <dbReference type="Proteomes" id="UP001218412"/>
    </source>
</evidence>
<accession>A0ABY7SR61</accession>
<dbReference type="PANTHER" id="PTHR30502">
    <property type="entry name" value="2-KETO-3-DEOXY-L-RHAMNONATE ALDOLASE"/>
    <property type="match status" value="1"/>
</dbReference>
<dbReference type="InterPro" id="IPR040442">
    <property type="entry name" value="Pyrv_kinase-like_dom_sf"/>
</dbReference>
<gene>
    <name evidence="5" type="ORF">JHW45_10290</name>
</gene>
<dbReference type="Gene3D" id="3.20.20.60">
    <property type="entry name" value="Phosphoenolpyruvate-binding domains"/>
    <property type="match status" value="1"/>
</dbReference>
<protein>
    <submittedName>
        <fullName evidence="5">2,4-dihydroxyhept-2-ene-1,7-dioic acid aldolase</fullName>
    </submittedName>
</protein>
<keyword evidence="6" id="KW-1185">Reference proteome</keyword>
<name>A0ABY7SR61_9RHOB</name>
<evidence type="ECO:0000259" key="4">
    <source>
        <dbReference type="Pfam" id="PF03328"/>
    </source>
</evidence>
<reference evidence="5 6" key="1">
    <citation type="submission" date="2021-01" db="EMBL/GenBank/DDBJ databases">
        <title>Biogeographic distribution of Paracoccus.</title>
        <authorList>
            <person name="Hollensteiner J."/>
            <person name="Leineberger J."/>
            <person name="Brinkhoff T."/>
            <person name="Daniel R."/>
        </authorList>
    </citation>
    <scope>NUCLEOTIDE SEQUENCE [LARGE SCALE GENOMIC DNA]</scope>
    <source>
        <strain evidence="5 6">LMG25392</strain>
    </source>
</reference>
<dbReference type="InterPro" id="IPR005000">
    <property type="entry name" value="Aldolase/citrate-lyase_domain"/>
</dbReference>
<dbReference type="PANTHER" id="PTHR30502:SF0">
    <property type="entry name" value="PHOSPHOENOLPYRUVATE CARBOXYLASE FAMILY PROTEIN"/>
    <property type="match status" value="1"/>
</dbReference>
<dbReference type="EMBL" id="CP067134">
    <property type="protein sequence ID" value="WCR09512.1"/>
    <property type="molecule type" value="Genomic_DNA"/>
</dbReference>
<dbReference type="InterPro" id="IPR050251">
    <property type="entry name" value="HpcH-HpaI_aldolase"/>
</dbReference>
<keyword evidence="3" id="KW-0456">Lyase</keyword>